<comment type="similarity">
    <text evidence="2 14 15">Belongs to the ATPase B chain family.</text>
</comment>
<name>A0A255GP70_9ACTN</name>
<reference evidence="17 18" key="1">
    <citation type="submission" date="2017-07" db="EMBL/GenBank/DDBJ databases">
        <title>Draft whole genome sequences of clinical Proprionibacteriaceae strains.</title>
        <authorList>
            <person name="Bernier A.-M."/>
            <person name="Bernard K."/>
            <person name="Domingo M.-C."/>
        </authorList>
    </citation>
    <scope>NUCLEOTIDE SEQUENCE [LARGE SCALE GENOMIC DNA]</scope>
    <source>
        <strain evidence="17 18">NML 030167</strain>
    </source>
</reference>
<comment type="function">
    <text evidence="12 14">F(1)F(0) ATP synthase produces ATP from ADP in the presence of a proton or sodium gradient. F-type ATPases consist of two structural domains, F(1) containing the extramembraneous catalytic core and F(0) containing the membrane proton channel, linked together by a central stalk and a peripheral stalk. During catalysis, ATP synthesis in the catalytic domain of F(1) is coupled via a rotary mechanism of the central stalk subunits to proton translocation.</text>
</comment>
<feature type="transmembrane region" description="Helical" evidence="14">
    <location>
        <begin position="12"/>
        <end position="33"/>
    </location>
</feature>
<dbReference type="GO" id="GO:0046961">
    <property type="term" value="F:proton-transporting ATPase activity, rotational mechanism"/>
    <property type="evidence" value="ECO:0007669"/>
    <property type="project" value="TreeGrafter"/>
</dbReference>
<keyword evidence="9 14" id="KW-0406">Ion transport</keyword>
<keyword evidence="6 14" id="KW-0812">Transmembrane</keyword>
<evidence type="ECO:0000313" key="18">
    <source>
        <dbReference type="Proteomes" id="UP000215896"/>
    </source>
</evidence>
<evidence type="ECO:0000256" key="13">
    <source>
        <dbReference type="ARBA" id="ARBA00025830"/>
    </source>
</evidence>
<dbReference type="GO" id="GO:0005886">
    <property type="term" value="C:plasma membrane"/>
    <property type="evidence" value="ECO:0007669"/>
    <property type="project" value="UniProtKB-SubCell"/>
</dbReference>
<evidence type="ECO:0000256" key="6">
    <source>
        <dbReference type="ARBA" id="ARBA00022692"/>
    </source>
</evidence>
<accession>A0A255GP70</accession>
<protein>
    <recommendedName>
        <fullName evidence="14">ATP synthase subunit b</fullName>
    </recommendedName>
    <alternativeName>
        <fullName evidence="14">ATP synthase F(0) sector subunit b</fullName>
    </alternativeName>
    <alternativeName>
        <fullName evidence="14">ATPase subunit I</fullName>
    </alternativeName>
    <alternativeName>
        <fullName evidence="14">F-type ATPase subunit b</fullName>
        <shortName evidence="14">F-ATPase subunit b</shortName>
    </alternativeName>
</protein>
<keyword evidence="8 14" id="KW-1133">Transmembrane helix</keyword>
<organism evidence="17 18">
    <name type="scientific">Enemella evansiae</name>
    <dbReference type="NCBI Taxonomy" id="2016499"/>
    <lineage>
        <taxon>Bacteria</taxon>
        <taxon>Bacillati</taxon>
        <taxon>Actinomycetota</taxon>
        <taxon>Actinomycetes</taxon>
        <taxon>Propionibacteriales</taxon>
        <taxon>Propionibacteriaceae</taxon>
        <taxon>Enemella</taxon>
    </lineage>
</organism>
<evidence type="ECO:0000256" key="1">
    <source>
        <dbReference type="ARBA" id="ARBA00004162"/>
    </source>
</evidence>
<evidence type="ECO:0000256" key="16">
    <source>
        <dbReference type="SAM" id="Coils"/>
    </source>
</evidence>
<dbReference type="GO" id="GO:0045259">
    <property type="term" value="C:proton-transporting ATP synthase complex"/>
    <property type="evidence" value="ECO:0007669"/>
    <property type="project" value="UniProtKB-KW"/>
</dbReference>
<evidence type="ECO:0000256" key="5">
    <source>
        <dbReference type="ARBA" id="ARBA00022547"/>
    </source>
</evidence>
<evidence type="ECO:0000256" key="12">
    <source>
        <dbReference type="ARBA" id="ARBA00025198"/>
    </source>
</evidence>
<dbReference type="GO" id="GO:0046933">
    <property type="term" value="F:proton-transporting ATP synthase activity, rotational mechanism"/>
    <property type="evidence" value="ECO:0007669"/>
    <property type="project" value="UniProtKB-UniRule"/>
</dbReference>
<keyword evidence="5 14" id="KW-0138">CF(0)</keyword>
<evidence type="ECO:0000256" key="4">
    <source>
        <dbReference type="ARBA" id="ARBA00022475"/>
    </source>
</evidence>
<dbReference type="AlphaFoldDB" id="A0A255GP70"/>
<dbReference type="Gene3D" id="1.20.5.620">
    <property type="entry name" value="F1F0 ATP synthase subunit B, membrane domain"/>
    <property type="match status" value="1"/>
</dbReference>
<comment type="subunit">
    <text evidence="13 14">F-type ATPases have 2 components, F(1) - the catalytic core - and F(0) - the membrane proton channel. F(1) has five subunits: alpha(3), beta(3), gamma(1), delta(1), epsilon(1). F(0) has three main subunits: a(1), b(2) and c(10-14). The alpha and beta chains form an alternating ring which encloses part of the gamma chain. F(1) is attached to F(0) by a central stalk formed by the gamma and epsilon chains, while a peripheral stalk is formed by the delta and b chains.</text>
</comment>
<dbReference type="SUPFAM" id="SSF81573">
    <property type="entry name" value="F1F0 ATP synthase subunit B, membrane domain"/>
    <property type="match status" value="1"/>
</dbReference>
<dbReference type="Proteomes" id="UP000215896">
    <property type="component" value="Unassembled WGS sequence"/>
</dbReference>
<dbReference type="InterPro" id="IPR050059">
    <property type="entry name" value="ATP_synthase_B_chain"/>
</dbReference>
<dbReference type="InterPro" id="IPR028987">
    <property type="entry name" value="ATP_synth_B-like_membr_sf"/>
</dbReference>
<evidence type="ECO:0000256" key="7">
    <source>
        <dbReference type="ARBA" id="ARBA00022781"/>
    </source>
</evidence>
<keyword evidence="18" id="KW-1185">Reference proteome</keyword>
<evidence type="ECO:0000256" key="11">
    <source>
        <dbReference type="ARBA" id="ARBA00023310"/>
    </source>
</evidence>
<evidence type="ECO:0000313" key="17">
    <source>
        <dbReference type="EMBL" id="OYO14804.1"/>
    </source>
</evidence>
<proteinExistence type="inferred from homology"/>
<comment type="function">
    <text evidence="14">Component of the F(0) channel, it forms part of the peripheral stalk, linking F(1) to F(0).</text>
</comment>
<dbReference type="PANTHER" id="PTHR33445:SF1">
    <property type="entry name" value="ATP SYNTHASE SUBUNIT B"/>
    <property type="match status" value="1"/>
</dbReference>
<dbReference type="NCBIfam" id="TIGR01144">
    <property type="entry name" value="ATP_synt_b"/>
    <property type="match status" value="1"/>
</dbReference>
<keyword evidence="16" id="KW-0175">Coiled coil</keyword>
<dbReference type="InterPro" id="IPR005864">
    <property type="entry name" value="ATP_synth_F0_bsu_bac"/>
</dbReference>
<evidence type="ECO:0000256" key="8">
    <source>
        <dbReference type="ARBA" id="ARBA00022989"/>
    </source>
</evidence>
<dbReference type="CDD" id="cd06503">
    <property type="entry name" value="ATP-synt_Fo_b"/>
    <property type="match status" value="1"/>
</dbReference>
<evidence type="ECO:0000256" key="2">
    <source>
        <dbReference type="ARBA" id="ARBA00005513"/>
    </source>
</evidence>
<keyword evidence="4 14" id="KW-1003">Cell membrane</keyword>
<evidence type="ECO:0000256" key="14">
    <source>
        <dbReference type="HAMAP-Rule" id="MF_01398"/>
    </source>
</evidence>
<dbReference type="InterPro" id="IPR002146">
    <property type="entry name" value="ATP_synth_b/b'su_bac/chlpt"/>
</dbReference>
<dbReference type="PANTHER" id="PTHR33445">
    <property type="entry name" value="ATP SYNTHASE SUBUNIT B', CHLOROPLASTIC"/>
    <property type="match status" value="1"/>
</dbReference>
<dbReference type="Pfam" id="PF00430">
    <property type="entry name" value="ATP-synt_B"/>
    <property type="match status" value="1"/>
</dbReference>
<keyword evidence="3 14" id="KW-0813">Transport</keyword>
<evidence type="ECO:0000256" key="3">
    <source>
        <dbReference type="ARBA" id="ARBA00022448"/>
    </source>
</evidence>
<comment type="caution">
    <text evidence="17">The sequence shown here is derived from an EMBL/GenBank/DDBJ whole genome shotgun (WGS) entry which is preliminary data.</text>
</comment>
<dbReference type="OrthoDB" id="5243563at2"/>
<evidence type="ECO:0000256" key="9">
    <source>
        <dbReference type="ARBA" id="ARBA00023065"/>
    </source>
</evidence>
<dbReference type="RefSeq" id="WP_094405463.1">
    <property type="nucleotide sequence ID" value="NZ_NMVO01000012.1"/>
</dbReference>
<dbReference type="EMBL" id="NMVO01000012">
    <property type="protein sequence ID" value="OYO14804.1"/>
    <property type="molecule type" value="Genomic_DNA"/>
</dbReference>
<keyword evidence="10 14" id="KW-0472">Membrane</keyword>
<gene>
    <name evidence="14" type="primary">atpF</name>
    <name evidence="17" type="ORF">CGZ94_07125</name>
</gene>
<dbReference type="NCBIfam" id="NF004412">
    <property type="entry name" value="PRK05759.1-3"/>
    <property type="match status" value="1"/>
</dbReference>
<comment type="subcellular location">
    <subcellularLocation>
        <location evidence="1 14">Cell membrane</location>
        <topology evidence="1 14">Single-pass membrane protein</topology>
    </subcellularLocation>
</comment>
<feature type="coiled-coil region" evidence="16">
    <location>
        <begin position="52"/>
        <end position="97"/>
    </location>
</feature>
<evidence type="ECO:0000256" key="10">
    <source>
        <dbReference type="ARBA" id="ARBA00023136"/>
    </source>
</evidence>
<evidence type="ECO:0000256" key="15">
    <source>
        <dbReference type="RuleBase" id="RU003848"/>
    </source>
</evidence>
<sequence length="185" mass="20214">MVPMAINLGPLAPAHLSEVIMGIILMILIYLVLRAKVVPAFEKMYAERATAIQGGMEKAEKAQEEAEAALRQYQEQLAEARQEAARIREDAKNEGARIKAEMREQAESESARIVANATAQIEAERTQVVNQLRTEVGGLATTLAGRIVGESLDDDERARRTIDRFIADLESQPNRDAAGQGTGSL</sequence>
<dbReference type="HAMAP" id="MF_01398">
    <property type="entry name" value="ATP_synth_b_bprime"/>
    <property type="match status" value="1"/>
</dbReference>
<keyword evidence="7 14" id="KW-0375">Hydrogen ion transport</keyword>
<keyword evidence="11 14" id="KW-0066">ATP synthesis</keyword>